<proteinExistence type="predicted"/>
<keyword evidence="3" id="KW-1185">Reference proteome</keyword>
<name>A0AAW1I9M1_POPJA</name>
<reference evidence="2 3" key="1">
    <citation type="journal article" date="2024" name="BMC Genomics">
        <title>De novo assembly and annotation of Popillia japonica's genome with initial clues to its potential as an invasive pest.</title>
        <authorList>
            <person name="Cucini C."/>
            <person name="Boschi S."/>
            <person name="Funari R."/>
            <person name="Cardaioli E."/>
            <person name="Iannotti N."/>
            <person name="Marturano G."/>
            <person name="Paoli F."/>
            <person name="Bruttini M."/>
            <person name="Carapelli A."/>
            <person name="Frati F."/>
            <person name="Nardi F."/>
        </authorList>
    </citation>
    <scope>NUCLEOTIDE SEQUENCE [LARGE SCALE GENOMIC DNA]</scope>
    <source>
        <strain evidence="2">DMR45628</strain>
    </source>
</reference>
<sequence>MNRVNAEESFSTNGDSPELFRFTIWNDNSVVTLALNYQGVTPINQANRYSFASSKTIKVTQPNLIKNYSENMGETDRMGQNIAYYCTSLRSKKWYWPLFIWGLDVSVQNAWLLYRKVRENVANEPEMDLHYSPVTENFLADLALHSMQKRVACKRVDMTTLDT</sequence>
<gene>
    <name evidence="2" type="ORF">QE152_g37723</name>
</gene>
<accession>A0AAW1I9M1</accession>
<dbReference type="Pfam" id="PF13843">
    <property type="entry name" value="DDE_Tnp_1_7"/>
    <property type="match status" value="1"/>
</dbReference>
<dbReference type="InterPro" id="IPR029526">
    <property type="entry name" value="PGBD"/>
</dbReference>
<organism evidence="2 3">
    <name type="scientific">Popillia japonica</name>
    <name type="common">Japanese beetle</name>
    <dbReference type="NCBI Taxonomy" id="7064"/>
    <lineage>
        <taxon>Eukaryota</taxon>
        <taxon>Metazoa</taxon>
        <taxon>Ecdysozoa</taxon>
        <taxon>Arthropoda</taxon>
        <taxon>Hexapoda</taxon>
        <taxon>Insecta</taxon>
        <taxon>Pterygota</taxon>
        <taxon>Neoptera</taxon>
        <taxon>Endopterygota</taxon>
        <taxon>Coleoptera</taxon>
        <taxon>Polyphaga</taxon>
        <taxon>Scarabaeiformia</taxon>
        <taxon>Scarabaeidae</taxon>
        <taxon>Rutelinae</taxon>
        <taxon>Popillia</taxon>
    </lineage>
</organism>
<evidence type="ECO:0000313" key="2">
    <source>
        <dbReference type="EMBL" id="KAK9685716.1"/>
    </source>
</evidence>
<dbReference type="PANTHER" id="PTHR47272">
    <property type="entry name" value="DDE_TNP_1_7 DOMAIN-CONTAINING PROTEIN"/>
    <property type="match status" value="1"/>
</dbReference>
<protein>
    <submittedName>
        <fullName evidence="2">Transposase IS4</fullName>
    </submittedName>
</protein>
<dbReference type="Proteomes" id="UP001458880">
    <property type="component" value="Unassembled WGS sequence"/>
</dbReference>
<evidence type="ECO:0000313" key="3">
    <source>
        <dbReference type="Proteomes" id="UP001458880"/>
    </source>
</evidence>
<dbReference type="AlphaFoldDB" id="A0AAW1I9M1"/>
<evidence type="ECO:0000259" key="1">
    <source>
        <dbReference type="Pfam" id="PF13843"/>
    </source>
</evidence>
<comment type="caution">
    <text evidence="2">The sequence shown here is derived from an EMBL/GenBank/DDBJ whole genome shotgun (WGS) entry which is preliminary data.</text>
</comment>
<dbReference type="EMBL" id="JASPKY010000756">
    <property type="protein sequence ID" value="KAK9685716.1"/>
    <property type="molecule type" value="Genomic_DNA"/>
</dbReference>
<feature type="domain" description="PiggyBac transposable element-derived protein" evidence="1">
    <location>
        <begin position="21"/>
        <end position="111"/>
    </location>
</feature>
<dbReference type="PANTHER" id="PTHR47272:SF2">
    <property type="entry name" value="PIGGYBAC TRANSPOSABLE ELEMENT-DERIVED PROTEIN 3-LIKE"/>
    <property type="match status" value="1"/>
</dbReference>